<geneLocation type="mitochondrion" evidence="1"/>
<sequence>MAIGRVTATFFQRRQFPQSQNTENGRIIRYSRVLVNDCV</sequence>
<keyword evidence="1" id="KW-0496">Mitochondrion</keyword>
<name>A0A1Y0AZS7_9LAMI</name>
<dbReference type="AlphaFoldDB" id="A0A1Y0AZS7"/>
<organism evidence="1">
    <name type="scientific">Utricularia reniformis</name>
    <dbReference type="NCBI Taxonomy" id="192314"/>
    <lineage>
        <taxon>Eukaryota</taxon>
        <taxon>Viridiplantae</taxon>
        <taxon>Streptophyta</taxon>
        <taxon>Embryophyta</taxon>
        <taxon>Tracheophyta</taxon>
        <taxon>Spermatophyta</taxon>
        <taxon>Magnoliopsida</taxon>
        <taxon>eudicotyledons</taxon>
        <taxon>Gunneridae</taxon>
        <taxon>Pentapetalae</taxon>
        <taxon>asterids</taxon>
        <taxon>lamiids</taxon>
        <taxon>Lamiales</taxon>
        <taxon>Lentibulariaceae</taxon>
        <taxon>Utricularia</taxon>
    </lineage>
</organism>
<reference evidence="1" key="1">
    <citation type="submission" date="2017-03" db="EMBL/GenBank/DDBJ databases">
        <title>The mitochondrial genome of the carnivorous plant Utricularia reniformis (Lentibulariaceae): structure, comparative analysis and evolutionary landmarks.</title>
        <authorList>
            <person name="Silva S.R."/>
            <person name="Alvarenga D.O."/>
            <person name="Michael T.P."/>
            <person name="Miranda V.F.O."/>
            <person name="Varani A.M."/>
        </authorList>
    </citation>
    <scope>NUCLEOTIDE SEQUENCE</scope>
</reference>
<dbReference type="EMBL" id="KY774314">
    <property type="protein sequence ID" value="ART30650.1"/>
    <property type="molecule type" value="Genomic_DNA"/>
</dbReference>
<proteinExistence type="predicted"/>
<protein>
    <submittedName>
        <fullName evidence="1">Uncharacterized protein</fullName>
    </submittedName>
</protein>
<gene>
    <name evidence="1" type="ORF">AEK19_MT0378</name>
</gene>
<evidence type="ECO:0000313" key="1">
    <source>
        <dbReference type="EMBL" id="ART30650.1"/>
    </source>
</evidence>
<accession>A0A1Y0AZS7</accession>